<accession>X6MF78</accession>
<dbReference type="AlphaFoldDB" id="X6MF78"/>
<gene>
    <name evidence="2" type="ORF">RFI_25676</name>
</gene>
<evidence type="ECO:0000313" key="3">
    <source>
        <dbReference type="Proteomes" id="UP000023152"/>
    </source>
</evidence>
<organism evidence="2 3">
    <name type="scientific">Reticulomyxa filosa</name>
    <dbReference type="NCBI Taxonomy" id="46433"/>
    <lineage>
        <taxon>Eukaryota</taxon>
        <taxon>Sar</taxon>
        <taxon>Rhizaria</taxon>
        <taxon>Retaria</taxon>
        <taxon>Foraminifera</taxon>
        <taxon>Monothalamids</taxon>
        <taxon>Reticulomyxidae</taxon>
        <taxon>Reticulomyxa</taxon>
    </lineage>
</organism>
<proteinExistence type="predicted"/>
<evidence type="ECO:0000313" key="2">
    <source>
        <dbReference type="EMBL" id="ETO11700.1"/>
    </source>
</evidence>
<dbReference type="EMBL" id="ASPP01022141">
    <property type="protein sequence ID" value="ETO11700.1"/>
    <property type="molecule type" value="Genomic_DNA"/>
</dbReference>
<sequence length="198" mass="22791">MWSIVKSMLINGIKHSFDKNIDNDFVQEIEKETDQVLSTELNVMHDDKTNIQKKFKKLRLGKIKLNTILNVAIPLQNAHESENQEGISEEESYAHSPQKQHSQPAIIQIITNTEIMQSPATLPTNVLPSNAATMNKSKLFVMLKKKKEYHVCKLEASFEETKLSMDLFQQKLLDIKIAFEAKMNLLVKLEQDLKRTKQ</sequence>
<comment type="caution">
    <text evidence="2">The sequence shown here is derived from an EMBL/GenBank/DDBJ whole genome shotgun (WGS) entry which is preliminary data.</text>
</comment>
<dbReference type="Proteomes" id="UP000023152">
    <property type="component" value="Unassembled WGS sequence"/>
</dbReference>
<protein>
    <submittedName>
        <fullName evidence="2">Uncharacterized protein</fullName>
    </submittedName>
</protein>
<reference evidence="2 3" key="1">
    <citation type="journal article" date="2013" name="Curr. Biol.">
        <title>The Genome of the Foraminiferan Reticulomyxa filosa.</title>
        <authorList>
            <person name="Glockner G."/>
            <person name="Hulsmann N."/>
            <person name="Schleicher M."/>
            <person name="Noegel A.A."/>
            <person name="Eichinger L."/>
            <person name="Gallinger C."/>
            <person name="Pawlowski J."/>
            <person name="Sierra R."/>
            <person name="Euteneuer U."/>
            <person name="Pillet L."/>
            <person name="Moustafa A."/>
            <person name="Platzer M."/>
            <person name="Groth M."/>
            <person name="Szafranski K."/>
            <person name="Schliwa M."/>
        </authorList>
    </citation>
    <scope>NUCLEOTIDE SEQUENCE [LARGE SCALE GENOMIC DNA]</scope>
</reference>
<keyword evidence="3" id="KW-1185">Reference proteome</keyword>
<evidence type="ECO:0000256" key="1">
    <source>
        <dbReference type="SAM" id="MobiDB-lite"/>
    </source>
</evidence>
<name>X6MF78_RETFI</name>
<feature type="region of interest" description="Disordered" evidence="1">
    <location>
        <begin position="80"/>
        <end position="100"/>
    </location>
</feature>